<comment type="similarity">
    <text evidence="1">Belongs to the synembryn family.</text>
</comment>
<dbReference type="EMBL" id="HBEH01001077">
    <property type="protein sequence ID" value="CAD8344163.1"/>
    <property type="molecule type" value="Transcribed_RNA"/>
</dbReference>
<name>A0A7R9ZUE3_9STRA</name>
<accession>A0A7R9ZUE3</accession>
<dbReference type="PANTHER" id="PTHR12425:SF5">
    <property type="entry name" value="SYNEMBRYN"/>
    <property type="match status" value="1"/>
</dbReference>
<dbReference type="GO" id="GO:0005737">
    <property type="term" value="C:cytoplasm"/>
    <property type="evidence" value="ECO:0007669"/>
    <property type="project" value="TreeGrafter"/>
</dbReference>
<dbReference type="PANTHER" id="PTHR12425">
    <property type="entry name" value="SYNEMBRYN"/>
    <property type="match status" value="1"/>
</dbReference>
<dbReference type="GO" id="GO:0007186">
    <property type="term" value="P:G protein-coupled receptor signaling pathway"/>
    <property type="evidence" value="ECO:0007669"/>
    <property type="project" value="TreeGrafter"/>
</dbReference>
<gene>
    <name evidence="4" type="ORF">PARE0329_LOCUS798</name>
</gene>
<proteinExistence type="inferred from homology"/>
<protein>
    <submittedName>
        <fullName evidence="4">Uncharacterized protein</fullName>
    </submittedName>
</protein>
<keyword evidence="3" id="KW-0143">Chaperone</keyword>
<evidence type="ECO:0000256" key="2">
    <source>
        <dbReference type="ARBA" id="ARBA00022658"/>
    </source>
</evidence>
<dbReference type="GO" id="GO:0005085">
    <property type="term" value="F:guanyl-nucleotide exchange factor activity"/>
    <property type="evidence" value="ECO:0007669"/>
    <property type="project" value="UniProtKB-KW"/>
</dbReference>
<dbReference type="InterPro" id="IPR019318">
    <property type="entry name" value="Gua_nucleotide_exch_fac_Ric8"/>
</dbReference>
<evidence type="ECO:0000256" key="3">
    <source>
        <dbReference type="ARBA" id="ARBA00023186"/>
    </source>
</evidence>
<reference evidence="4" key="1">
    <citation type="submission" date="2021-01" db="EMBL/GenBank/DDBJ databases">
        <authorList>
            <person name="Corre E."/>
            <person name="Pelletier E."/>
            <person name="Niang G."/>
            <person name="Scheremetjew M."/>
            <person name="Finn R."/>
            <person name="Kale V."/>
            <person name="Holt S."/>
            <person name="Cochrane G."/>
            <person name="Meng A."/>
            <person name="Brown T."/>
            <person name="Cohen L."/>
        </authorList>
    </citation>
    <scope>NUCLEOTIDE SEQUENCE</scope>
    <source>
        <strain evidence="4">B593</strain>
    </source>
</reference>
<dbReference type="GO" id="GO:0001965">
    <property type="term" value="F:G-protein alpha-subunit binding"/>
    <property type="evidence" value="ECO:0007669"/>
    <property type="project" value="TreeGrafter"/>
</dbReference>
<evidence type="ECO:0000256" key="1">
    <source>
        <dbReference type="ARBA" id="ARBA00009049"/>
    </source>
</evidence>
<keyword evidence="2" id="KW-0344">Guanine-nucleotide releasing factor</keyword>
<dbReference type="Pfam" id="PF10165">
    <property type="entry name" value="Ric8"/>
    <property type="match status" value="1"/>
</dbReference>
<evidence type="ECO:0000313" key="4">
    <source>
        <dbReference type="EMBL" id="CAD8344163.1"/>
    </source>
</evidence>
<sequence length="506" mass="56404">MDFPKRIEGIEGEVVDSWNDEIEEFLAKPQSPMHSSDSVDIDNEALQSSLGNIVSGLEQRLRGSFGIDGSDECDPDIGRAVRTSKNLLRWYIQIYLEQVNLQRQRQKSQDVCRIDVLRSTNTLSSVIEILKWSVEGDRNLKLAHNASLYIFYATYSHFPGDKIASTGIGHLISNHDFPNECLHILMKTNEIPLALTLVRNLHSMTVSFPTARASILNAKVRFDSLSNEQSPPWAPTEETTINFTDTCLALIRYSIDSSPLFPSDDPEDKRADLVIEILNCFYAMRKGQELVHPTTAITTGNHSLSFDHLIVRILQLSHLTQSTNENTDVAICKRTLRCKLSAVSILMDSDVSFGKYLVENDSFGGLLDIFQHQVNDVVDNTKVDGSATASLVPILVVLNRYAAANSIVQETVKKFVFPAETEKNIQQSTAKNRKNKMSPLDAPKDTLRGKLIALLSWVDGYIKRCSAELMWTICDSNSSEFTFRVGLGNALPLLNSKGLSPIPIPS</sequence>
<dbReference type="AlphaFoldDB" id="A0A7R9ZUE3"/>
<organism evidence="4">
    <name type="scientific">Pseudo-nitzschia arenysensis</name>
    <dbReference type="NCBI Taxonomy" id="697910"/>
    <lineage>
        <taxon>Eukaryota</taxon>
        <taxon>Sar</taxon>
        <taxon>Stramenopiles</taxon>
        <taxon>Ochrophyta</taxon>
        <taxon>Bacillariophyta</taxon>
        <taxon>Bacillariophyceae</taxon>
        <taxon>Bacillariophycidae</taxon>
        <taxon>Bacillariales</taxon>
        <taxon>Bacillariaceae</taxon>
        <taxon>Pseudo-nitzschia</taxon>
    </lineage>
</organism>